<dbReference type="PANTHER" id="PTHR21310">
    <property type="entry name" value="AMINOGLYCOSIDE PHOSPHOTRANSFERASE-RELATED-RELATED"/>
    <property type="match status" value="1"/>
</dbReference>
<gene>
    <name evidence="2" type="ORF">HG66A1_51110</name>
</gene>
<dbReference type="RefSeq" id="WP_197996778.1">
    <property type="nucleotide sequence ID" value="NZ_CP036266.1"/>
</dbReference>
<dbReference type="InterPro" id="IPR051678">
    <property type="entry name" value="AGP_Transferase"/>
</dbReference>
<dbReference type="GO" id="GO:0016301">
    <property type="term" value="F:kinase activity"/>
    <property type="evidence" value="ECO:0007669"/>
    <property type="project" value="UniProtKB-KW"/>
</dbReference>
<feature type="domain" description="Aminoglycoside phosphotransferase" evidence="1">
    <location>
        <begin position="35"/>
        <end position="244"/>
    </location>
</feature>
<sequence length="289" mass="32585">MNHPQAEIQVDLPLVRQLLLVDYPVLANQPLFLVDEGWDNFIFRIGEHHAVRLPRRAAAVQFLQNEQRWLPKIAERLSLELPLHIHIGSSGPSFPWTWSVVNWVPGQTSEKHNFPDADVRLLAETLSTLHQPAEDGAPQNPYRGVPLQSRSQGVEERLHRQRERTDVDVTRLTDIWRACCETPPADQMVWIHGDLHPRNVIVRDGALVGLIDWGDVSAGDPATDLACTWLLLETPASRTALLDIYDAEPHLIQRALGWALLMGLILLDSGERRHVSLGHATLRRVLADA</sequence>
<accession>A0A517PV96</accession>
<dbReference type="AlphaFoldDB" id="A0A517PV96"/>
<keyword evidence="2" id="KW-0808">Transferase</keyword>
<dbReference type="Gene3D" id="3.90.1200.10">
    <property type="match status" value="1"/>
</dbReference>
<dbReference type="InterPro" id="IPR011009">
    <property type="entry name" value="Kinase-like_dom_sf"/>
</dbReference>
<dbReference type="CDD" id="cd05155">
    <property type="entry name" value="APH_ChoK_like_1"/>
    <property type="match status" value="1"/>
</dbReference>
<name>A0A517PV96_9PLAN</name>
<dbReference type="EMBL" id="CP036266">
    <property type="protein sequence ID" value="QDT23294.1"/>
    <property type="molecule type" value="Genomic_DNA"/>
</dbReference>
<proteinExistence type="predicted"/>
<dbReference type="PANTHER" id="PTHR21310:SF42">
    <property type="entry name" value="BIFUNCTIONAL AAC_APH"/>
    <property type="match status" value="1"/>
</dbReference>
<dbReference type="Pfam" id="PF01636">
    <property type="entry name" value="APH"/>
    <property type="match status" value="1"/>
</dbReference>
<organism evidence="2 3">
    <name type="scientific">Gimesia chilikensis</name>
    <dbReference type="NCBI Taxonomy" id="2605989"/>
    <lineage>
        <taxon>Bacteria</taxon>
        <taxon>Pseudomonadati</taxon>
        <taxon>Planctomycetota</taxon>
        <taxon>Planctomycetia</taxon>
        <taxon>Planctomycetales</taxon>
        <taxon>Planctomycetaceae</taxon>
        <taxon>Gimesia</taxon>
    </lineage>
</organism>
<keyword evidence="3" id="KW-1185">Reference proteome</keyword>
<reference evidence="2 3" key="1">
    <citation type="submission" date="2019-02" db="EMBL/GenBank/DDBJ databases">
        <title>Deep-cultivation of Planctomycetes and their phenomic and genomic characterization uncovers novel biology.</title>
        <authorList>
            <person name="Wiegand S."/>
            <person name="Jogler M."/>
            <person name="Boedeker C."/>
            <person name="Pinto D."/>
            <person name="Vollmers J."/>
            <person name="Rivas-Marin E."/>
            <person name="Kohn T."/>
            <person name="Peeters S.H."/>
            <person name="Heuer A."/>
            <person name="Rast P."/>
            <person name="Oberbeckmann S."/>
            <person name="Bunk B."/>
            <person name="Jeske O."/>
            <person name="Meyerdierks A."/>
            <person name="Storesund J.E."/>
            <person name="Kallscheuer N."/>
            <person name="Luecker S."/>
            <person name="Lage O.M."/>
            <person name="Pohl T."/>
            <person name="Merkel B.J."/>
            <person name="Hornburger P."/>
            <person name="Mueller R.-W."/>
            <person name="Bruemmer F."/>
            <person name="Labrenz M."/>
            <person name="Spormann A.M."/>
            <person name="Op den Camp H."/>
            <person name="Overmann J."/>
            <person name="Amann R."/>
            <person name="Jetten M.S.M."/>
            <person name="Mascher T."/>
            <person name="Medema M.H."/>
            <person name="Devos D.P."/>
            <person name="Kaster A.-K."/>
            <person name="Ovreas L."/>
            <person name="Rohde M."/>
            <person name="Galperin M.Y."/>
            <person name="Jogler C."/>
        </authorList>
    </citation>
    <scope>NUCLEOTIDE SEQUENCE [LARGE SCALE GENOMIC DNA]</scope>
    <source>
        <strain evidence="2 3">HG66A1</strain>
    </source>
</reference>
<evidence type="ECO:0000313" key="3">
    <source>
        <dbReference type="Proteomes" id="UP000320421"/>
    </source>
</evidence>
<evidence type="ECO:0000259" key="1">
    <source>
        <dbReference type="Pfam" id="PF01636"/>
    </source>
</evidence>
<evidence type="ECO:0000313" key="2">
    <source>
        <dbReference type="EMBL" id="QDT23294.1"/>
    </source>
</evidence>
<dbReference type="InterPro" id="IPR002575">
    <property type="entry name" value="Aminoglycoside_PTrfase"/>
</dbReference>
<dbReference type="Gene3D" id="3.30.200.20">
    <property type="entry name" value="Phosphorylase Kinase, domain 1"/>
    <property type="match status" value="1"/>
</dbReference>
<dbReference type="Proteomes" id="UP000320421">
    <property type="component" value="Chromosome"/>
</dbReference>
<dbReference type="SUPFAM" id="SSF56112">
    <property type="entry name" value="Protein kinase-like (PK-like)"/>
    <property type="match status" value="1"/>
</dbReference>
<keyword evidence="2" id="KW-0418">Kinase</keyword>
<protein>
    <submittedName>
        <fullName evidence="2">Thiamine kinase</fullName>
    </submittedName>
</protein>